<keyword evidence="3" id="KW-1185">Reference proteome</keyword>
<dbReference type="Proteomes" id="UP001177023">
    <property type="component" value="Unassembled WGS sequence"/>
</dbReference>
<organism evidence="2 3">
    <name type="scientific">Mesorhabditis spiculigera</name>
    <dbReference type="NCBI Taxonomy" id="96644"/>
    <lineage>
        <taxon>Eukaryota</taxon>
        <taxon>Metazoa</taxon>
        <taxon>Ecdysozoa</taxon>
        <taxon>Nematoda</taxon>
        <taxon>Chromadorea</taxon>
        <taxon>Rhabditida</taxon>
        <taxon>Rhabditina</taxon>
        <taxon>Rhabditomorpha</taxon>
        <taxon>Rhabditoidea</taxon>
        <taxon>Rhabditidae</taxon>
        <taxon>Mesorhabditinae</taxon>
        <taxon>Mesorhabditis</taxon>
    </lineage>
</organism>
<protein>
    <submittedName>
        <fullName evidence="2">Uncharacterized protein</fullName>
    </submittedName>
</protein>
<evidence type="ECO:0000256" key="1">
    <source>
        <dbReference type="SAM" id="SignalP"/>
    </source>
</evidence>
<keyword evidence="1" id="KW-0732">Signal</keyword>
<reference evidence="2" key="1">
    <citation type="submission" date="2023-06" db="EMBL/GenBank/DDBJ databases">
        <authorList>
            <person name="Delattre M."/>
        </authorList>
    </citation>
    <scope>NUCLEOTIDE SEQUENCE</scope>
    <source>
        <strain evidence="2">AF72</strain>
    </source>
</reference>
<dbReference type="AlphaFoldDB" id="A0AA36FPD3"/>
<gene>
    <name evidence="2" type="ORF">MSPICULIGERA_LOCUS1111</name>
</gene>
<proteinExistence type="predicted"/>
<feature type="chain" id="PRO_5041294533" evidence="1">
    <location>
        <begin position="20"/>
        <end position="94"/>
    </location>
</feature>
<evidence type="ECO:0000313" key="2">
    <source>
        <dbReference type="EMBL" id="CAJ0558915.1"/>
    </source>
</evidence>
<accession>A0AA36FPD3</accession>
<dbReference type="EMBL" id="CATQJA010000285">
    <property type="protein sequence ID" value="CAJ0558915.1"/>
    <property type="molecule type" value="Genomic_DNA"/>
</dbReference>
<feature type="signal peptide" evidence="1">
    <location>
        <begin position="1"/>
        <end position="19"/>
    </location>
</feature>
<comment type="caution">
    <text evidence="2">The sequence shown here is derived from an EMBL/GenBank/DDBJ whole genome shotgun (WGS) entry which is preliminary data.</text>
</comment>
<evidence type="ECO:0000313" key="3">
    <source>
        <dbReference type="Proteomes" id="UP001177023"/>
    </source>
</evidence>
<sequence>MRFVLYFYTLASVFRLGACLRGDSCWDNSDCRGAGAFYCDAKTRRCLQIEILEPGYYCVVEPRRRCVQCFALPCPLQASCVPRFTGTVGEILGI</sequence>
<feature type="non-terminal residue" evidence="2">
    <location>
        <position position="1"/>
    </location>
</feature>
<name>A0AA36FPD3_9BILA</name>